<accession>A0A6C0IEX5</accession>
<protein>
    <submittedName>
        <fullName evidence="2">Uncharacterized protein</fullName>
    </submittedName>
</protein>
<feature type="transmembrane region" description="Helical" evidence="1">
    <location>
        <begin position="14"/>
        <end position="34"/>
    </location>
</feature>
<evidence type="ECO:0000256" key="1">
    <source>
        <dbReference type="SAM" id="Phobius"/>
    </source>
</evidence>
<sequence length="108" mass="12870">MSFIENIFIFQEKIWDFVLYFSYFLYFLFVIGFANNAPEYLIPLNYYVQIYVSLFLIIRFNPFSNIKFTELDKKIAFTGGVFIISTTILNKSMLDYVSELKSLIHNKI</sequence>
<keyword evidence="1" id="KW-0812">Transmembrane</keyword>
<keyword evidence="1" id="KW-1133">Transmembrane helix</keyword>
<name>A0A6C0IEX5_9ZZZZ</name>
<dbReference type="AlphaFoldDB" id="A0A6C0IEX5"/>
<feature type="transmembrane region" description="Helical" evidence="1">
    <location>
        <begin position="46"/>
        <end position="63"/>
    </location>
</feature>
<proteinExistence type="predicted"/>
<reference evidence="2" key="1">
    <citation type="journal article" date="2020" name="Nature">
        <title>Giant virus diversity and host interactions through global metagenomics.</title>
        <authorList>
            <person name="Schulz F."/>
            <person name="Roux S."/>
            <person name="Paez-Espino D."/>
            <person name="Jungbluth S."/>
            <person name="Walsh D.A."/>
            <person name="Denef V.J."/>
            <person name="McMahon K.D."/>
            <person name="Konstantinidis K.T."/>
            <person name="Eloe-Fadrosh E.A."/>
            <person name="Kyrpides N.C."/>
            <person name="Woyke T."/>
        </authorList>
    </citation>
    <scope>NUCLEOTIDE SEQUENCE</scope>
    <source>
        <strain evidence="2">GVMAG-M-3300023184-86</strain>
    </source>
</reference>
<evidence type="ECO:0000313" key="2">
    <source>
        <dbReference type="EMBL" id="QHT91698.1"/>
    </source>
</evidence>
<dbReference type="EMBL" id="MN740168">
    <property type="protein sequence ID" value="QHT91698.1"/>
    <property type="molecule type" value="Genomic_DNA"/>
</dbReference>
<keyword evidence="1" id="KW-0472">Membrane</keyword>
<organism evidence="2">
    <name type="scientific">viral metagenome</name>
    <dbReference type="NCBI Taxonomy" id="1070528"/>
    <lineage>
        <taxon>unclassified sequences</taxon>
        <taxon>metagenomes</taxon>
        <taxon>organismal metagenomes</taxon>
    </lineage>
</organism>
<feature type="transmembrane region" description="Helical" evidence="1">
    <location>
        <begin position="75"/>
        <end position="94"/>
    </location>
</feature>